<evidence type="ECO:0000313" key="2">
    <source>
        <dbReference type="Proteomes" id="UP000028878"/>
    </source>
</evidence>
<dbReference type="Proteomes" id="UP000028878">
    <property type="component" value="Unassembled WGS sequence"/>
</dbReference>
<dbReference type="EMBL" id="CCAE010000070">
    <property type="protein sequence ID" value="CDN90214.1"/>
    <property type="molecule type" value="Genomic_DNA"/>
</dbReference>
<reference evidence="2" key="1">
    <citation type="submission" date="2014-11" db="EMBL/GenBank/DDBJ databases">
        <title>Draft genome sequence of Hydrogenophaga intermedia S1.</title>
        <authorList>
            <person name="Gan H.M."/>
            <person name="Chew T.H."/>
            <person name="Stolz A."/>
        </authorList>
    </citation>
    <scope>NUCLEOTIDE SEQUENCE [LARGE SCALE GENOMIC DNA]</scope>
    <source>
        <strain evidence="2">S1</strain>
    </source>
</reference>
<proteinExistence type="predicted"/>
<accession>A0A1L1PN32</accession>
<gene>
    <name evidence="1" type="ORF">BN948_04656</name>
</gene>
<keyword evidence="2" id="KW-1185">Reference proteome</keyword>
<dbReference type="AlphaFoldDB" id="A0A1L1PN32"/>
<organism evidence="1 2">
    <name type="scientific">Hydrogenophaga intermedia</name>
    <dbReference type="NCBI Taxonomy" id="65786"/>
    <lineage>
        <taxon>Bacteria</taxon>
        <taxon>Pseudomonadati</taxon>
        <taxon>Pseudomonadota</taxon>
        <taxon>Betaproteobacteria</taxon>
        <taxon>Burkholderiales</taxon>
        <taxon>Comamonadaceae</taxon>
        <taxon>Hydrogenophaga</taxon>
    </lineage>
</organism>
<dbReference type="InterPro" id="IPR013362">
    <property type="entry name" value="Pilus_4_PilV"/>
</dbReference>
<dbReference type="NCBIfam" id="TIGR02523">
    <property type="entry name" value="type_IV_pilV"/>
    <property type="match status" value="1"/>
</dbReference>
<dbReference type="Pfam" id="PF07963">
    <property type="entry name" value="N_methyl"/>
    <property type="match status" value="1"/>
</dbReference>
<sequence>MYRPSTDRLRLAARPYAHGSSLIEVLIAILLLCIGLLAMARLSSAAVAHQKSAQVRLTAQALTQRYVDLARINLYGFDLGAYDIGLSDKPPEALALNADETDTKTAAEQMASEARREWLTAVGGALPGGQAVVITRAGAAVREIDVWILWPEAAANDGDLRAAVQDACPAHLDEDALAGMACLHFRSSL</sequence>
<protein>
    <submittedName>
        <fullName evidence="1">Type IV pilus modification protein pilv</fullName>
    </submittedName>
</protein>
<name>A0A1L1PN32_HYDIT</name>
<dbReference type="RefSeq" id="WP_009520096.1">
    <property type="nucleotide sequence ID" value="NZ_CCAE010000070.1"/>
</dbReference>
<evidence type="ECO:0000313" key="1">
    <source>
        <dbReference type="EMBL" id="CDN90214.1"/>
    </source>
</evidence>
<dbReference type="InterPro" id="IPR012902">
    <property type="entry name" value="N_methyl_site"/>
</dbReference>